<dbReference type="EMBL" id="CAJHJG010000177">
    <property type="protein sequence ID" value="CAD6898948.1"/>
    <property type="molecule type" value="Genomic_DNA"/>
</dbReference>
<evidence type="ECO:0000313" key="4">
    <source>
        <dbReference type="Proteomes" id="UP000836402"/>
    </source>
</evidence>
<evidence type="ECO:0000313" key="2">
    <source>
        <dbReference type="EMBL" id="KAE8247274.1"/>
    </source>
</evidence>
<accession>A0A177TXU7</accession>
<gene>
    <name evidence="2" type="ORF">A4X03_0g7089</name>
    <name evidence="1" type="ORF">JKIAZH3_G238</name>
</gene>
<organism evidence="2 3">
    <name type="scientific">Tilletia caries</name>
    <name type="common">wheat bunt fungus</name>
    <dbReference type="NCBI Taxonomy" id="13290"/>
    <lineage>
        <taxon>Eukaryota</taxon>
        <taxon>Fungi</taxon>
        <taxon>Dikarya</taxon>
        <taxon>Basidiomycota</taxon>
        <taxon>Ustilaginomycotina</taxon>
        <taxon>Exobasidiomycetes</taxon>
        <taxon>Tilletiales</taxon>
        <taxon>Tilletiaceae</taxon>
        <taxon>Tilletia</taxon>
    </lineage>
</organism>
<proteinExistence type="predicted"/>
<dbReference type="Proteomes" id="UP000077671">
    <property type="component" value="Unassembled WGS sequence"/>
</dbReference>
<dbReference type="AlphaFoldDB" id="A0A177TXU7"/>
<reference evidence="2" key="2">
    <citation type="journal article" date="2019" name="IMA Fungus">
        <title>Genome sequencing and comparison of five Tilletia species to identify candidate genes for the detection of regulated species infecting wheat.</title>
        <authorList>
            <person name="Nguyen H.D.T."/>
            <person name="Sultana T."/>
            <person name="Kesanakurti P."/>
            <person name="Hambleton S."/>
        </authorList>
    </citation>
    <scope>NUCLEOTIDE SEQUENCE</scope>
    <source>
        <strain evidence="2">DAOMC 238032</strain>
    </source>
</reference>
<reference evidence="1" key="3">
    <citation type="submission" date="2020-10" db="EMBL/GenBank/DDBJ databases">
        <authorList>
            <person name="Sedaghatjoo S."/>
        </authorList>
    </citation>
    <scope>NUCLEOTIDE SEQUENCE</scope>
    <source>
        <strain evidence="1">AZH3</strain>
    </source>
</reference>
<protein>
    <submittedName>
        <fullName evidence="2">Uncharacterized protein</fullName>
    </submittedName>
</protein>
<sequence length="119" mass="12913">MKGFRLAVDVFGGTMVENIKIGWIAHTKPSKTNADFVSGDLLVDDMAEAKKEIELASTLSDKPVSQFVAINEIEAETKTLISFAATFLPETSKEAVHLNVCPFGPSQVKSLGLIWIVSM</sequence>
<evidence type="ECO:0000313" key="1">
    <source>
        <dbReference type="EMBL" id="CAD6898948.1"/>
    </source>
</evidence>
<keyword evidence="4" id="KW-1185">Reference proteome</keyword>
<reference evidence="2" key="1">
    <citation type="submission" date="2016-04" db="EMBL/GenBank/DDBJ databases">
        <authorList>
            <person name="Nguyen H.D."/>
            <person name="Kesanakurti P."/>
            <person name="Cullis J."/>
            <person name="Levesque C.A."/>
            <person name="Hambleton S."/>
        </authorList>
    </citation>
    <scope>NUCLEOTIDE SEQUENCE</scope>
    <source>
        <strain evidence="2">DAOMC 238032</strain>
    </source>
</reference>
<name>A0A177TXU7_9BASI</name>
<dbReference type="EMBL" id="LWDD02001559">
    <property type="protein sequence ID" value="KAE8247274.1"/>
    <property type="molecule type" value="Genomic_DNA"/>
</dbReference>
<dbReference type="Proteomes" id="UP000836402">
    <property type="component" value="Unassembled WGS sequence"/>
</dbReference>
<comment type="caution">
    <text evidence="2">The sequence shown here is derived from an EMBL/GenBank/DDBJ whole genome shotgun (WGS) entry which is preliminary data.</text>
</comment>
<evidence type="ECO:0000313" key="3">
    <source>
        <dbReference type="Proteomes" id="UP000077671"/>
    </source>
</evidence>